<name>R4YM53_OLEAN</name>
<sequence>MRPLVYELLSIIILLDQFEDPLWLLSKSRASSVACPSRPSVFLTNVAFIIIVPSVNPNLVHITAELYR</sequence>
<dbReference type="Proteomes" id="UP000032749">
    <property type="component" value="Chromosome"/>
</dbReference>
<dbReference type="HOGENOM" id="CLU_2789845_0_0_6"/>
<gene>
    <name evidence="1" type="ORF">OLEAN_C17260</name>
</gene>
<proteinExistence type="predicted"/>
<keyword evidence="2" id="KW-1185">Reference proteome</keyword>
<reference evidence="1 2" key="1">
    <citation type="journal article" date="2013" name="Nat. Commun.">
        <title>Genome sequence and functional genomic analysis of the oil-degrading bacterium Oleispira antarctica.</title>
        <authorList>
            <person name="Kube M."/>
            <person name="Chernikova T.N."/>
            <person name="Al-Ramahi Y."/>
            <person name="Beloqui A."/>
            <person name="Lopez-Cortez N."/>
            <person name="Guazzaroni M.E."/>
            <person name="Heipieper H.J."/>
            <person name="Klages S."/>
            <person name="Kotsyurbenko O.R."/>
            <person name="Langer I."/>
            <person name="Nechitaylo T.Y."/>
            <person name="Lunsdorf H."/>
            <person name="Fernandez M."/>
            <person name="Juarez S."/>
            <person name="Ciordia S."/>
            <person name="Singer A."/>
            <person name="Kagan O."/>
            <person name="Egorova O."/>
            <person name="Petit P.A."/>
            <person name="Stogios P."/>
            <person name="Kim Y."/>
            <person name="Tchigvintsev A."/>
            <person name="Flick R."/>
            <person name="Denaro R."/>
            <person name="Genovese M."/>
            <person name="Albar J.P."/>
            <person name="Reva O.N."/>
            <person name="Martinez-Gomariz M."/>
            <person name="Tran H."/>
            <person name="Ferrer M."/>
            <person name="Savchenko A."/>
            <person name="Yakunin A.F."/>
            <person name="Yakimov M.M."/>
            <person name="Golyshina O.V."/>
            <person name="Reinhardt R."/>
            <person name="Golyshin P.N."/>
        </authorList>
    </citation>
    <scope>NUCLEOTIDE SEQUENCE [LARGE SCALE GENOMIC DNA]</scope>
</reference>
<evidence type="ECO:0000313" key="1">
    <source>
        <dbReference type="EMBL" id="CCK75902.1"/>
    </source>
</evidence>
<dbReference type="EMBL" id="FO203512">
    <property type="protein sequence ID" value="CCK75902.1"/>
    <property type="molecule type" value="Genomic_DNA"/>
</dbReference>
<accession>R4YM53</accession>
<organism evidence="1 2">
    <name type="scientific">Oleispira antarctica RB-8</name>
    <dbReference type="NCBI Taxonomy" id="698738"/>
    <lineage>
        <taxon>Bacteria</taxon>
        <taxon>Pseudomonadati</taxon>
        <taxon>Pseudomonadota</taxon>
        <taxon>Gammaproteobacteria</taxon>
        <taxon>Oceanospirillales</taxon>
        <taxon>Oceanospirillaceae</taxon>
        <taxon>Oleispira</taxon>
    </lineage>
</organism>
<evidence type="ECO:0000313" key="2">
    <source>
        <dbReference type="Proteomes" id="UP000032749"/>
    </source>
</evidence>
<dbReference type="KEGG" id="oai:OLEAN_C17260"/>
<protein>
    <submittedName>
        <fullName evidence="1">Uncharacterized protein</fullName>
    </submittedName>
</protein>
<dbReference type="AlphaFoldDB" id="R4YM53"/>